<evidence type="ECO:0000256" key="2">
    <source>
        <dbReference type="ARBA" id="ARBA00022679"/>
    </source>
</evidence>
<dbReference type="SUPFAM" id="SSF53335">
    <property type="entry name" value="S-adenosyl-L-methionine-dependent methyltransferases"/>
    <property type="match status" value="1"/>
</dbReference>
<dbReference type="InterPro" id="IPR050390">
    <property type="entry name" value="C5-Methyltransferase"/>
</dbReference>
<organism evidence="9 10">
    <name type="scientific">Pigmentiphaga aceris</name>
    <dbReference type="NCBI Taxonomy" id="1940612"/>
    <lineage>
        <taxon>Bacteria</taxon>
        <taxon>Pseudomonadati</taxon>
        <taxon>Pseudomonadota</taxon>
        <taxon>Betaproteobacteria</taxon>
        <taxon>Burkholderiales</taxon>
        <taxon>Alcaligenaceae</taxon>
        <taxon>Pigmentiphaga</taxon>
    </lineage>
</organism>
<sequence length="437" mass="48361">MFKIKKKFTFIDIFAGCGGLSYGLMAAGWKGLFAVEKDENAFASLYANLISPGSKRQFSWPKWLPKSTHGIDDVLASHRDSLIALRGKVDLLAGGPPCQGFSAAGRRIANDPRNHLTTSYLEFVSLVRPKVVLIENVKGIAIDFDEISQESGKINYAKQIIQSLSPDYEVCSQILDTSLFGVPQKRKRFFIIAVRRDIEAGYGENPFQFLEQMRDSFLAAKGLSVPVSSMTAISDLEITRNGVRPSSDSENFEEIAYEGPLTSYQRLMNTGIANAITDTRLARHKPEIQARFKKLIEVCHADGRLNTSISPELRASFGLKKCAIRVLDPESPSPTITSMPDDLIHYGEPRTLTVRENARLQSFPDNFVFKGKYTTGGERRRREVPRFTQVANAVPPLVAEAIGNALIAYLRTAITPGGSLEVEKASRTLRDVAVDLV</sequence>
<keyword evidence="4" id="KW-0680">Restriction system</keyword>
<dbReference type="PANTHER" id="PTHR10629:SF52">
    <property type="entry name" value="DNA (CYTOSINE-5)-METHYLTRANSFERASE 1"/>
    <property type="match status" value="1"/>
</dbReference>
<dbReference type="InterPro" id="IPR029063">
    <property type="entry name" value="SAM-dependent_MTases_sf"/>
</dbReference>
<dbReference type="OrthoDB" id="9813719at2"/>
<evidence type="ECO:0000256" key="6">
    <source>
        <dbReference type="PROSITE-ProRule" id="PRU01016"/>
    </source>
</evidence>
<dbReference type="RefSeq" id="WP_148811666.1">
    <property type="nucleotide sequence ID" value="NZ_CP043046.1"/>
</dbReference>
<dbReference type="EC" id="2.1.1.37" evidence="8"/>
<dbReference type="REBASE" id="369586">
    <property type="entry name" value="M.Pac1488ORF30P"/>
</dbReference>
<protein>
    <recommendedName>
        <fullName evidence="8">Cytosine-specific methyltransferase</fullName>
        <ecNumber evidence="8">2.1.1.37</ecNumber>
    </recommendedName>
</protein>
<keyword evidence="10" id="KW-1185">Reference proteome</keyword>
<evidence type="ECO:0000256" key="5">
    <source>
        <dbReference type="ARBA" id="ARBA00047422"/>
    </source>
</evidence>
<keyword evidence="3 6" id="KW-0949">S-adenosyl-L-methionine</keyword>
<evidence type="ECO:0000313" key="10">
    <source>
        <dbReference type="Proteomes" id="UP000325161"/>
    </source>
</evidence>
<name>A0A5C0AS59_9BURK</name>
<dbReference type="KEGG" id="pacr:FXN63_00030"/>
<dbReference type="GO" id="GO:0044027">
    <property type="term" value="P:negative regulation of gene expression via chromosomal CpG island methylation"/>
    <property type="evidence" value="ECO:0007669"/>
    <property type="project" value="TreeGrafter"/>
</dbReference>
<proteinExistence type="inferred from homology"/>
<accession>A0A5C0AS59</accession>
<evidence type="ECO:0000313" key="9">
    <source>
        <dbReference type="EMBL" id="QEI04404.1"/>
    </source>
</evidence>
<dbReference type="NCBIfam" id="TIGR00675">
    <property type="entry name" value="dcm"/>
    <property type="match status" value="1"/>
</dbReference>
<comment type="catalytic activity">
    <reaction evidence="5 8">
        <text>a 2'-deoxycytidine in DNA + S-adenosyl-L-methionine = a 5-methyl-2'-deoxycytidine in DNA + S-adenosyl-L-homocysteine + H(+)</text>
        <dbReference type="Rhea" id="RHEA:13681"/>
        <dbReference type="Rhea" id="RHEA-COMP:11369"/>
        <dbReference type="Rhea" id="RHEA-COMP:11370"/>
        <dbReference type="ChEBI" id="CHEBI:15378"/>
        <dbReference type="ChEBI" id="CHEBI:57856"/>
        <dbReference type="ChEBI" id="CHEBI:59789"/>
        <dbReference type="ChEBI" id="CHEBI:85452"/>
        <dbReference type="ChEBI" id="CHEBI:85454"/>
        <dbReference type="EC" id="2.1.1.37"/>
    </reaction>
</comment>
<dbReference type="GO" id="GO:0003886">
    <property type="term" value="F:DNA (cytosine-5-)-methyltransferase activity"/>
    <property type="evidence" value="ECO:0007669"/>
    <property type="project" value="UniProtKB-EC"/>
</dbReference>
<dbReference type="AlphaFoldDB" id="A0A5C0AS59"/>
<evidence type="ECO:0000256" key="7">
    <source>
        <dbReference type="RuleBase" id="RU000416"/>
    </source>
</evidence>
<evidence type="ECO:0000256" key="3">
    <source>
        <dbReference type="ARBA" id="ARBA00022691"/>
    </source>
</evidence>
<dbReference type="Pfam" id="PF00145">
    <property type="entry name" value="DNA_methylase"/>
    <property type="match status" value="1"/>
</dbReference>
<keyword evidence="2 6" id="KW-0808">Transferase</keyword>
<dbReference type="GO" id="GO:0009307">
    <property type="term" value="P:DNA restriction-modification system"/>
    <property type="evidence" value="ECO:0007669"/>
    <property type="project" value="UniProtKB-KW"/>
</dbReference>
<evidence type="ECO:0000256" key="8">
    <source>
        <dbReference type="RuleBase" id="RU000417"/>
    </source>
</evidence>
<dbReference type="Proteomes" id="UP000325161">
    <property type="component" value="Chromosome"/>
</dbReference>
<evidence type="ECO:0000256" key="4">
    <source>
        <dbReference type="ARBA" id="ARBA00022747"/>
    </source>
</evidence>
<dbReference type="PRINTS" id="PR00105">
    <property type="entry name" value="C5METTRFRASE"/>
</dbReference>
<keyword evidence="1 6" id="KW-0489">Methyltransferase</keyword>
<dbReference type="GO" id="GO:0032259">
    <property type="term" value="P:methylation"/>
    <property type="evidence" value="ECO:0007669"/>
    <property type="project" value="UniProtKB-KW"/>
</dbReference>
<dbReference type="GO" id="GO:0003677">
    <property type="term" value="F:DNA binding"/>
    <property type="evidence" value="ECO:0007669"/>
    <property type="project" value="TreeGrafter"/>
</dbReference>
<dbReference type="PROSITE" id="PS51679">
    <property type="entry name" value="SAM_MT_C5"/>
    <property type="match status" value="1"/>
</dbReference>
<dbReference type="EMBL" id="CP043046">
    <property type="protein sequence ID" value="QEI04404.1"/>
    <property type="molecule type" value="Genomic_DNA"/>
</dbReference>
<reference evidence="9 10" key="1">
    <citation type="submission" date="2019-08" db="EMBL/GenBank/DDBJ databases">
        <title>Amphibian skin-associated Pigmentiphaga: genome sequence and occurrence across geography and hosts.</title>
        <authorList>
            <person name="Bletz M.C."/>
            <person name="Bunk B."/>
            <person name="Sproeer C."/>
            <person name="Biwer P."/>
            <person name="Reiter S."/>
            <person name="Rabemananjara F.C.E."/>
            <person name="Schulz S."/>
            <person name="Overmann J."/>
            <person name="Vences M."/>
        </authorList>
    </citation>
    <scope>NUCLEOTIDE SEQUENCE [LARGE SCALE GENOMIC DNA]</scope>
    <source>
        <strain evidence="9 10">Mada1488</strain>
    </source>
</reference>
<dbReference type="Gene3D" id="3.40.50.150">
    <property type="entry name" value="Vaccinia Virus protein VP39"/>
    <property type="match status" value="1"/>
</dbReference>
<evidence type="ECO:0000256" key="1">
    <source>
        <dbReference type="ARBA" id="ARBA00022603"/>
    </source>
</evidence>
<dbReference type="InterPro" id="IPR001525">
    <property type="entry name" value="C5_MeTfrase"/>
</dbReference>
<dbReference type="Gene3D" id="3.90.120.10">
    <property type="entry name" value="DNA Methylase, subunit A, domain 2"/>
    <property type="match status" value="1"/>
</dbReference>
<dbReference type="PROSITE" id="PS00094">
    <property type="entry name" value="C5_MTASE_1"/>
    <property type="match status" value="1"/>
</dbReference>
<gene>
    <name evidence="9" type="ORF">FXN63_00030</name>
</gene>
<dbReference type="InterPro" id="IPR018117">
    <property type="entry name" value="C5_DNA_meth_AS"/>
</dbReference>
<feature type="active site" evidence="6">
    <location>
        <position position="98"/>
    </location>
</feature>
<dbReference type="PANTHER" id="PTHR10629">
    <property type="entry name" value="CYTOSINE-SPECIFIC METHYLTRANSFERASE"/>
    <property type="match status" value="1"/>
</dbReference>
<comment type="similarity">
    <text evidence="6 7">Belongs to the class I-like SAM-binding methyltransferase superfamily. C5-methyltransferase family.</text>
</comment>